<evidence type="ECO:0000256" key="1">
    <source>
        <dbReference type="ARBA" id="ARBA00004141"/>
    </source>
</evidence>
<dbReference type="PANTHER" id="PTHR12995">
    <property type="entry name" value="FI21814P1"/>
    <property type="match status" value="1"/>
</dbReference>
<evidence type="ECO:0000313" key="7">
    <source>
        <dbReference type="EMBL" id="KAJ6623583.1"/>
    </source>
</evidence>
<gene>
    <name evidence="7" type="primary">Tmem39a</name>
    <name evidence="7" type="ORF">Bhyg_17047</name>
</gene>
<evidence type="ECO:0000313" key="8">
    <source>
        <dbReference type="Proteomes" id="UP001151699"/>
    </source>
</evidence>
<dbReference type="OrthoDB" id="438179at2759"/>
<dbReference type="Proteomes" id="UP001151699">
    <property type="component" value="Unassembled WGS sequence"/>
</dbReference>
<feature type="transmembrane region" description="Helical" evidence="6">
    <location>
        <begin position="372"/>
        <end position="390"/>
    </location>
</feature>
<evidence type="ECO:0000256" key="3">
    <source>
        <dbReference type="ARBA" id="ARBA00022692"/>
    </source>
</evidence>
<feature type="transmembrane region" description="Helical" evidence="6">
    <location>
        <begin position="342"/>
        <end position="366"/>
    </location>
</feature>
<accession>A0A9Q0RU25</accession>
<reference evidence="7" key="1">
    <citation type="submission" date="2022-07" db="EMBL/GenBank/DDBJ databases">
        <authorList>
            <person name="Trinca V."/>
            <person name="Uliana J.V.C."/>
            <person name="Torres T.T."/>
            <person name="Ward R.J."/>
            <person name="Monesi N."/>
        </authorList>
    </citation>
    <scope>NUCLEOTIDE SEQUENCE</scope>
    <source>
        <strain evidence="7">HSMRA1968</strain>
        <tissue evidence="7">Whole embryos</tissue>
    </source>
</reference>
<feature type="transmembrane region" description="Helical" evidence="6">
    <location>
        <begin position="241"/>
        <end position="264"/>
    </location>
</feature>
<feature type="transmembrane region" description="Helical" evidence="6">
    <location>
        <begin position="148"/>
        <end position="166"/>
    </location>
</feature>
<feature type="transmembrane region" description="Helical" evidence="6">
    <location>
        <begin position="214"/>
        <end position="235"/>
    </location>
</feature>
<dbReference type="PANTHER" id="PTHR12995:SF4">
    <property type="entry name" value="FI21814P1"/>
    <property type="match status" value="1"/>
</dbReference>
<dbReference type="EMBL" id="WJQU01003608">
    <property type="protein sequence ID" value="KAJ6623583.1"/>
    <property type="molecule type" value="Genomic_DNA"/>
</dbReference>
<comment type="caution">
    <text evidence="7">The sequence shown here is derived from an EMBL/GenBank/DDBJ whole genome shotgun (WGS) entry which is preliminary data.</text>
</comment>
<dbReference type="Pfam" id="PF10271">
    <property type="entry name" value="Tmp39"/>
    <property type="match status" value="2"/>
</dbReference>
<keyword evidence="5 6" id="KW-0472">Membrane</keyword>
<name>A0A9Q0RU25_9DIPT</name>
<evidence type="ECO:0000256" key="4">
    <source>
        <dbReference type="ARBA" id="ARBA00022989"/>
    </source>
</evidence>
<evidence type="ECO:0000256" key="6">
    <source>
        <dbReference type="SAM" id="Phobius"/>
    </source>
</evidence>
<dbReference type="AlphaFoldDB" id="A0A9Q0RU25"/>
<dbReference type="GO" id="GO:0016020">
    <property type="term" value="C:membrane"/>
    <property type="evidence" value="ECO:0007669"/>
    <property type="project" value="UniProtKB-SubCell"/>
</dbReference>
<feature type="transmembrane region" description="Helical" evidence="6">
    <location>
        <begin position="42"/>
        <end position="64"/>
    </location>
</feature>
<keyword evidence="8" id="KW-1185">Reference proteome</keyword>
<comment type="subcellular location">
    <subcellularLocation>
        <location evidence="1">Membrane</location>
        <topology evidence="1">Multi-pass membrane protein</topology>
    </subcellularLocation>
</comment>
<protein>
    <submittedName>
        <fullName evidence="7">Transmembrane protein</fullName>
    </submittedName>
</protein>
<keyword evidence="3 6" id="KW-0812">Transmembrane</keyword>
<sequence>MPPLNSTNNTESENVYNCPPIKHVPFPRSTSYYLQSEITDEFLQFAFSFLAASFQFLHLYRTVWWLPDTHMHQTVNFHLIDKSVALFLLILLSRRFWYSICITCVDLMVTKKRLYRMRLVLRYVFFFVITILLGICCVDIYFKHNNRVVYMCYPIIVYVIIFHFNIEPFLRTVYEGDMIYINGSPLHCCSTNPSAIRTEIDSLKKDFNNRFKQVIFTTLFNAYYGSVIPCFFVQNFVFYDIWITTFHMAFVLVGGFTTSTMFCLPANYCDVMHRAALHLGGWTRIDHRVASPATPWSKTTVWPNGSVVKYSGDFYRSHGLTTTAIPSNSYDNKFYMFFQNPAHIYTILSLIQVVIIVTQLFVLYFATEWHQMLSLGFLVLCNYFTLFKMIRDFFLTQRIYESESNIYARNLSN</sequence>
<keyword evidence="4 6" id="KW-1133">Transmembrane helix</keyword>
<evidence type="ECO:0000256" key="5">
    <source>
        <dbReference type="ARBA" id="ARBA00023136"/>
    </source>
</evidence>
<proteinExistence type="inferred from homology"/>
<organism evidence="7 8">
    <name type="scientific">Pseudolycoriella hygida</name>
    <dbReference type="NCBI Taxonomy" id="35572"/>
    <lineage>
        <taxon>Eukaryota</taxon>
        <taxon>Metazoa</taxon>
        <taxon>Ecdysozoa</taxon>
        <taxon>Arthropoda</taxon>
        <taxon>Hexapoda</taxon>
        <taxon>Insecta</taxon>
        <taxon>Pterygota</taxon>
        <taxon>Neoptera</taxon>
        <taxon>Endopterygota</taxon>
        <taxon>Diptera</taxon>
        <taxon>Nematocera</taxon>
        <taxon>Sciaroidea</taxon>
        <taxon>Sciaridae</taxon>
        <taxon>Pseudolycoriella</taxon>
    </lineage>
</organism>
<dbReference type="InterPro" id="IPR019397">
    <property type="entry name" value="Uncharacterised_TMEM39"/>
</dbReference>
<comment type="similarity">
    <text evidence="2">Belongs to the TMEM39 family.</text>
</comment>
<feature type="transmembrane region" description="Helical" evidence="6">
    <location>
        <begin position="120"/>
        <end position="142"/>
    </location>
</feature>
<evidence type="ECO:0000256" key="2">
    <source>
        <dbReference type="ARBA" id="ARBA00010737"/>
    </source>
</evidence>